<dbReference type="Proteomes" id="UP000006512">
    <property type="component" value="Unassembled WGS sequence"/>
</dbReference>
<dbReference type="AlphaFoldDB" id="F4QTN4"/>
<sequence length="70" mass="7833">MTDRERAWLRDRAGNISLGTYIKSVLFSDANPKARQRKSPVKDEKSLADVLACLGASRIASNLRHNGHLR</sequence>
<dbReference type="EMBL" id="GL883081">
    <property type="protein sequence ID" value="EGF89184.1"/>
    <property type="molecule type" value="Genomic_DNA"/>
</dbReference>
<gene>
    <name evidence="1" type="ORF">ABI_45310</name>
</gene>
<protein>
    <submittedName>
        <fullName evidence="1">Uncharacterized protein</fullName>
    </submittedName>
</protein>
<proteinExistence type="predicted"/>
<evidence type="ECO:0000313" key="2">
    <source>
        <dbReference type="Proteomes" id="UP000006512"/>
    </source>
</evidence>
<name>F4QTN4_9CAUL</name>
<dbReference type="HOGENOM" id="CLU_2749037_0_0_5"/>
<evidence type="ECO:0000313" key="1">
    <source>
        <dbReference type="EMBL" id="EGF89184.1"/>
    </source>
</evidence>
<organism evidence="1 2">
    <name type="scientific">Asticcacaulis biprosthecium C19</name>
    <dbReference type="NCBI Taxonomy" id="715226"/>
    <lineage>
        <taxon>Bacteria</taxon>
        <taxon>Pseudomonadati</taxon>
        <taxon>Pseudomonadota</taxon>
        <taxon>Alphaproteobacteria</taxon>
        <taxon>Caulobacterales</taxon>
        <taxon>Caulobacteraceae</taxon>
        <taxon>Asticcacaulis</taxon>
    </lineage>
</organism>
<accession>F4QTN4</accession>
<reference evidence="2" key="1">
    <citation type="submission" date="2011-03" db="EMBL/GenBank/DDBJ databases">
        <title>Draft genome sequence of Brevundimonas diminuta.</title>
        <authorList>
            <person name="Brown P.J.B."/>
            <person name="Buechlein A."/>
            <person name="Hemmerich C."/>
            <person name="Brun Y.V."/>
        </authorList>
    </citation>
    <scope>NUCLEOTIDE SEQUENCE [LARGE SCALE GENOMIC DNA]</scope>
    <source>
        <strain evidence="2">C19</strain>
    </source>
</reference>
<keyword evidence="2" id="KW-1185">Reference proteome</keyword>